<dbReference type="InterPro" id="IPR020835">
    <property type="entry name" value="Catalase_sf"/>
</dbReference>
<dbReference type="STRING" id="1778.A9W97_00270"/>
<dbReference type="RefSeq" id="WP_055576443.1">
    <property type="nucleotide sequence ID" value="NZ_LKTM01000013.1"/>
</dbReference>
<gene>
    <name evidence="1" type="ORF">AO501_16195</name>
</gene>
<dbReference type="OrthoDB" id="3368165at2"/>
<accession>A0A0Q2MLP3</accession>
<proteinExistence type="predicted"/>
<evidence type="ECO:0000313" key="2">
    <source>
        <dbReference type="Proteomes" id="UP000051677"/>
    </source>
</evidence>
<organism evidence="1 2">
    <name type="scientific">Mycobacterium gordonae</name>
    <dbReference type="NCBI Taxonomy" id="1778"/>
    <lineage>
        <taxon>Bacteria</taxon>
        <taxon>Bacillati</taxon>
        <taxon>Actinomycetota</taxon>
        <taxon>Actinomycetes</taxon>
        <taxon>Mycobacteriales</taxon>
        <taxon>Mycobacteriaceae</taxon>
        <taxon>Mycobacterium</taxon>
    </lineage>
</organism>
<evidence type="ECO:0000313" key="1">
    <source>
        <dbReference type="EMBL" id="KQH80663.1"/>
    </source>
</evidence>
<protein>
    <submittedName>
        <fullName evidence="1">Phosphodiesterase</fullName>
    </submittedName>
</protein>
<name>A0A0Q2MLP3_MYCGO</name>
<dbReference type="SUPFAM" id="SSF56634">
    <property type="entry name" value="Heme-dependent catalase-like"/>
    <property type="match status" value="1"/>
</dbReference>
<dbReference type="AlphaFoldDB" id="A0A0Q2MLP3"/>
<dbReference type="EMBL" id="LKTM01000013">
    <property type="protein sequence ID" value="KQH80663.1"/>
    <property type="molecule type" value="Genomic_DNA"/>
</dbReference>
<reference evidence="1 2" key="1">
    <citation type="submission" date="2015-10" db="EMBL/GenBank/DDBJ databases">
        <title>Mycobacterium gordonae draft genome assembly.</title>
        <authorList>
            <person name="Ustinova V."/>
            <person name="Smirnova T."/>
            <person name="Blagodatskikh K."/>
            <person name="Varlamov D."/>
            <person name="Larionova E."/>
            <person name="Chernousova L."/>
        </authorList>
    </citation>
    <scope>NUCLEOTIDE SEQUENCE [LARGE SCALE GENOMIC DNA]</scope>
    <source>
        <strain evidence="1 2">CTRI 14-8773</strain>
    </source>
</reference>
<sequence>MNVSDLVALPFQWGSAARGKRFFHPLGVVATGSLRRTAPDGEGLPIPTSDVVGRFSKATGTPGGLPDFIGLALRVDSGVGPWDILLVSAGSGVLTRAVALRPVASWSGHDMTTLMPLSYGGKKWWLRGRIDTGVRGAGLSLDDVRQQVEDGGVDVALDQACGSSAFRELGRLSLTKMVELPPGQDVSFDPVLNTAPGVKLYPGWLADLRASAYARSRDGREAHGSGDRQ</sequence>
<dbReference type="Proteomes" id="UP000051677">
    <property type="component" value="Unassembled WGS sequence"/>
</dbReference>
<dbReference type="GO" id="GO:0020037">
    <property type="term" value="F:heme binding"/>
    <property type="evidence" value="ECO:0007669"/>
    <property type="project" value="InterPro"/>
</dbReference>
<comment type="caution">
    <text evidence="1">The sequence shown here is derived from an EMBL/GenBank/DDBJ whole genome shotgun (WGS) entry which is preliminary data.</text>
</comment>